<dbReference type="Proteomes" id="UP001201463">
    <property type="component" value="Unassembled WGS sequence"/>
</dbReference>
<evidence type="ECO:0000313" key="4">
    <source>
        <dbReference type="Proteomes" id="UP001201463"/>
    </source>
</evidence>
<evidence type="ECO:0000313" key="3">
    <source>
        <dbReference type="EMBL" id="MCE4537855.1"/>
    </source>
</evidence>
<dbReference type="InterPro" id="IPR017945">
    <property type="entry name" value="DHBP_synth_RibB-like_a/b_dom"/>
</dbReference>
<keyword evidence="4" id="KW-1185">Reference proteome</keyword>
<evidence type="ECO:0000259" key="2">
    <source>
        <dbReference type="PROSITE" id="PS51163"/>
    </source>
</evidence>
<feature type="domain" description="YrdC-like" evidence="2">
    <location>
        <begin position="16"/>
        <end position="213"/>
    </location>
</feature>
<dbReference type="RefSeq" id="WP_233392110.1">
    <property type="nucleotide sequence ID" value="NZ_JAJTWT010000004.1"/>
</dbReference>
<dbReference type="Pfam" id="PF01300">
    <property type="entry name" value="Sua5_yciO_yrdC"/>
    <property type="match status" value="1"/>
</dbReference>
<proteinExistence type="predicted"/>
<feature type="compositionally biased region" description="Low complexity" evidence="1">
    <location>
        <begin position="182"/>
        <end position="199"/>
    </location>
</feature>
<protein>
    <submittedName>
        <fullName evidence="3">Sua5/YciO/YrdC/YwlC family protein</fullName>
    </submittedName>
</protein>
<organism evidence="3 4">
    <name type="scientific">Pelomonas caseinilytica</name>
    <dbReference type="NCBI Taxonomy" id="2906763"/>
    <lineage>
        <taxon>Bacteria</taxon>
        <taxon>Pseudomonadati</taxon>
        <taxon>Pseudomonadota</taxon>
        <taxon>Betaproteobacteria</taxon>
        <taxon>Burkholderiales</taxon>
        <taxon>Sphaerotilaceae</taxon>
        <taxon>Roseateles</taxon>
    </lineage>
</organism>
<dbReference type="Gene3D" id="3.90.870.10">
    <property type="entry name" value="DHBP synthase"/>
    <property type="match status" value="1"/>
</dbReference>
<sequence length="216" mass="22691">MPHFLHYTVHPLNPQPRLLGHAAGVIRAGGIAVLPTAAGYLPACRLDDKAATARLARLAGTPERDPPVLLCRDLSQAAVYLRIDDDDFRAIRAGRPGDLAHTLPCTRRVPRRLAAAARGLARLYFAGHTATEALLAQFDEALLLAPAAWGPGPESVDELPPRWQAGTDLAVDAGPLPEPARDAFAPAATDAPIAPDLPAEPGPSASLGRQIACDSP</sequence>
<accession>A0ABS8XKT9</accession>
<dbReference type="InterPro" id="IPR052532">
    <property type="entry name" value="SUA5_domain"/>
</dbReference>
<dbReference type="PANTHER" id="PTHR42828:SF3">
    <property type="entry name" value="THREONYLCARBAMOYL-AMP SYNTHASE"/>
    <property type="match status" value="1"/>
</dbReference>
<dbReference type="SUPFAM" id="SSF55821">
    <property type="entry name" value="YrdC/RibB"/>
    <property type="match status" value="1"/>
</dbReference>
<name>A0ABS8XKT9_9BURK</name>
<comment type="caution">
    <text evidence="3">The sequence shown here is derived from an EMBL/GenBank/DDBJ whole genome shotgun (WGS) entry which is preliminary data.</text>
</comment>
<dbReference type="InterPro" id="IPR006070">
    <property type="entry name" value="Sua5-like_dom"/>
</dbReference>
<dbReference type="PANTHER" id="PTHR42828">
    <property type="entry name" value="DHBP SYNTHASE RIBB-LIKE ALPHA/BETA DOMAIN-CONTAINING PROTEIN"/>
    <property type="match status" value="1"/>
</dbReference>
<dbReference type="EMBL" id="JAJTWT010000004">
    <property type="protein sequence ID" value="MCE4537855.1"/>
    <property type="molecule type" value="Genomic_DNA"/>
</dbReference>
<gene>
    <name evidence="3" type="ORF">LXT12_11395</name>
</gene>
<dbReference type="PROSITE" id="PS51163">
    <property type="entry name" value="YRDC"/>
    <property type="match status" value="1"/>
</dbReference>
<evidence type="ECO:0000256" key="1">
    <source>
        <dbReference type="SAM" id="MobiDB-lite"/>
    </source>
</evidence>
<feature type="region of interest" description="Disordered" evidence="1">
    <location>
        <begin position="153"/>
        <end position="216"/>
    </location>
</feature>
<reference evidence="3 4" key="1">
    <citation type="submission" date="2021-12" db="EMBL/GenBank/DDBJ databases">
        <title>Genome seq of p7.</title>
        <authorList>
            <person name="Seo T."/>
        </authorList>
    </citation>
    <scope>NUCLEOTIDE SEQUENCE [LARGE SCALE GENOMIC DNA]</scope>
    <source>
        <strain evidence="3 4">P7</strain>
    </source>
</reference>